<dbReference type="RefSeq" id="WP_135831443.1">
    <property type="nucleotide sequence ID" value="NZ_BMCK01000001.1"/>
</dbReference>
<protein>
    <submittedName>
        <fullName evidence="3">Uncharacterized protein</fullName>
    </submittedName>
</protein>
<reference evidence="3" key="4">
    <citation type="submission" date="2019-03" db="EMBL/GenBank/DDBJ databases">
        <authorList>
            <person name="Huang Y."/>
        </authorList>
    </citation>
    <scope>NUCLEOTIDE SEQUENCE</scope>
    <source>
        <strain evidence="3">JCM 16608</strain>
    </source>
</reference>
<gene>
    <name evidence="3" type="ORF">E2C04_02715</name>
    <name evidence="2" type="ORF">GCM10007231_02460</name>
</gene>
<evidence type="ECO:0000313" key="5">
    <source>
        <dbReference type="Proteomes" id="UP000630594"/>
    </source>
</evidence>
<dbReference type="AlphaFoldDB" id="A0A4P7U9U8"/>
<feature type="region of interest" description="Disordered" evidence="1">
    <location>
        <begin position="106"/>
        <end position="133"/>
    </location>
</feature>
<evidence type="ECO:0000313" key="2">
    <source>
        <dbReference type="EMBL" id="GGD07263.1"/>
    </source>
</evidence>
<organism evidence="3 4">
    <name type="scientific">Nocardioides daphniae</name>
    <dbReference type="NCBI Taxonomy" id="402297"/>
    <lineage>
        <taxon>Bacteria</taxon>
        <taxon>Bacillati</taxon>
        <taxon>Actinomycetota</taxon>
        <taxon>Actinomycetes</taxon>
        <taxon>Propionibacteriales</taxon>
        <taxon>Nocardioidaceae</taxon>
        <taxon>Nocardioides</taxon>
    </lineage>
</organism>
<proteinExistence type="predicted"/>
<reference evidence="2" key="5">
    <citation type="submission" date="2024-05" db="EMBL/GenBank/DDBJ databases">
        <authorList>
            <person name="Sun Q."/>
            <person name="Sedlacek I."/>
        </authorList>
    </citation>
    <scope>NUCLEOTIDE SEQUENCE</scope>
    <source>
        <strain evidence="2">CCM 7403</strain>
    </source>
</reference>
<dbReference type="OrthoDB" id="10008962at2"/>
<reference evidence="5" key="3">
    <citation type="journal article" date="2019" name="Int. J. Syst. Evol. Microbiol.">
        <title>The Global Catalogue of Microorganisms (GCM) 10K type strain sequencing project: providing services to taxonomists for standard genome sequencing and annotation.</title>
        <authorList>
            <consortium name="The Broad Institute Genomics Platform"/>
            <consortium name="The Broad Institute Genome Sequencing Center for Infectious Disease"/>
            <person name="Wu L."/>
            <person name="Ma J."/>
        </authorList>
    </citation>
    <scope>NUCLEOTIDE SEQUENCE [LARGE SCALE GENOMIC DNA]</scope>
    <source>
        <strain evidence="5">CCM 7403</strain>
    </source>
</reference>
<evidence type="ECO:0000313" key="3">
    <source>
        <dbReference type="EMBL" id="QCC76394.1"/>
    </source>
</evidence>
<name>A0A4P7U9U8_9ACTN</name>
<dbReference type="Proteomes" id="UP000630594">
    <property type="component" value="Unassembled WGS sequence"/>
</dbReference>
<sequence length="171" mass="18034">MFCTYEPATLCFVGHVFSWAFTFSKLPTTEITQGATAKHFSGTLAVTNSHTFATDGLQILIGLPNGYSTAAPTPMAIVGTPGWSTTTTYVDTRPVAPADHTLHGWRVPQRALPPPPEGPHVTTSGHRRTLHPRGPRRTLAYAALLAASSLTALSPTTALADGGETQALDAV</sequence>
<keyword evidence="5" id="KW-1185">Reference proteome</keyword>
<reference evidence="3 4" key="1">
    <citation type="journal article" date="2008" name="Int. J. Syst. Evol. Microbiol.">
        <title>Nocardioides daphniae sp. nov., isolated from Daphnia cucullata (Crustacea: Cladocera).</title>
        <authorList>
            <person name="Toth E.M."/>
            <person name="Keki Z."/>
            <person name="Homonnay Z.G."/>
            <person name="Borsodi A.K."/>
            <person name="Marialigeti K."/>
            <person name="Schumann P."/>
        </authorList>
    </citation>
    <scope>NUCLEOTIDE SEQUENCE [LARGE SCALE GENOMIC DNA]</scope>
    <source>
        <strain evidence="3 4">JCM 16608</strain>
    </source>
</reference>
<dbReference type="KEGG" id="ndp:E2C04_02715"/>
<evidence type="ECO:0000256" key="1">
    <source>
        <dbReference type="SAM" id="MobiDB-lite"/>
    </source>
</evidence>
<dbReference type="EMBL" id="CP038462">
    <property type="protein sequence ID" value="QCC76394.1"/>
    <property type="molecule type" value="Genomic_DNA"/>
</dbReference>
<reference evidence="2" key="2">
    <citation type="journal article" date="2014" name="Int. J. Syst. Evol. Microbiol.">
        <title>Complete genome of a new Firmicutes species belonging to the dominant human colonic microbiota ('Ruminococcus bicirculans') reveals two chromosomes and a selective capacity to utilize plant glucans.</title>
        <authorList>
            <consortium name="NISC Comparative Sequencing Program"/>
            <person name="Wegmann U."/>
            <person name="Louis P."/>
            <person name="Goesmann A."/>
            <person name="Henrissat B."/>
            <person name="Duncan S.H."/>
            <person name="Flint H.J."/>
        </authorList>
    </citation>
    <scope>NUCLEOTIDE SEQUENCE</scope>
    <source>
        <strain evidence="2">CCM 7403</strain>
    </source>
</reference>
<dbReference type="Proteomes" id="UP000297025">
    <property type="component" value="Chromosome"/>
</dbReference>
<dbReference type="EMBL" id="BMCK01000001">
    <property type="protein sequence ID" value="GGD07263.1"/>
    <property type="molecule type" value="Genomic_DNA"/>
</dbReference>
<accession>A0A4P7U9U8</accession>
<evidence type="ECO:0000313" key="4">
    <source>
        <dbReference type="Proteomes" id="UP000297025"/>
    </source>
</evidence>